<dbReference type="OrthoDB" id="9809167at2"/>
<feature type="transmembrane region" description="Helical" evidence="8">
    <location>
        <begin position="415"/>
        <end position="439"/>
    </location>
</feature>
<evidence type="ECO:0000256" key="8">
    <source>
        <dbReference type="SAM" id="Phobius"/>
    </source>
</evidence>
<evidence type="ECO:0000256" key="6">
    <source>
        <dbReference type="ARBA" id="ARBA00023136"/>
    </source>
</evidence>
<feature type="transmembrane region" description="Helical" evidence="8">
    <location>
        <begin position="303"/>
        <end position="330"/>
    </location>
</feature>
<evidence type="ECO:0000256" key="7">
    <source>
        <dbReference type="PIRNR" id="PIRNR002744"/>
    </source>
</evidence>
<keyword evidence="4 8" id="KW-0812">Transmembrane</keyword>
<keyword evidence="3 7" id="KW-0813">Transport</keyword>
<feature type="transmembrane region" description="Helical" evidence="8">
    <location>
        <begin position="267"/>
        <end position="291"/>
    </location>
</feature>
<proteinExistence type="inferred from homology"/>
<accession>A0A2C8ZB42</accession>
<evidence type="ECO:0000313" key="9">
    <source>
        <dbReference type="EMBL" id="SOE61260.1"/>
    </source>
</evidence>
<evidence type="ECO:0000256" key="3">
    <source>
        <dbReference type="ARBA" id="ARBA00022448"/>
    </source>
</evidence>
<evidence type="ECO:0000256" key="5">
    <source>
        <dbReference type="ARBA" id="ARBA00022989"/>
    </source>
</evidence>
<dbReference type="GO" id="GO:0005886">
    <property type="term" value="C:plasma membrane"/>
    <property type="evidence" value="ECO:0007669"/>
    <property type="project" value="TreeGrafter"/>
</dbReference>
<name>A0A2C8ZB42_9MICO</name>
<organism evidence="9 10">
    <name type="scientific">Salinibacterium xinjiangense</name>
    <dbReference type="NCBI Taxonomy" id="386302"/>
    <lineage>
        <taxon>Bacteria</taxon>
        <taxon>Bacillati</taxon>
        <taxon>Actinomycetota</taxon>
        <taxon>Actinomycetes</taxon>
        <taxon>Micrococcales</taxon>
        <taxon>Microbacteriaceae</taxon>
        <taxon>Salinibacterium</taxon>
    </lineage>
</organism>
<dbReference type="Proteomes" id="UP000219440">
    <property type="component" value="Unassembled WGS sequence"/>
</dbReference>
<feature type="transmembrane region" description="Helical" evidence="8">
    <location>
        <begin position="459"/>
        <end position="479"/>
    </location>
</feature>
<evidence type="ECO:0000256" key="2">
    <source>
        <dbReference type="ARBA" id="ARBA00008974"/>
    </source>
</evidence>
<evidence type="ECO:0000256" key="1">
    <source>
        <dbReference type="ARBA" id="ARBA00004141"/>
    </source>
</evidence>
<reference evidence="9 10" key="1">
    <citation type="submission" date="2017-09" db="EMBL/GenBank/DDBJ databases">
        <authorList>
            <person name="Ehlers B."/>
            <person name="Leendertz F.H."/>
        </authorList>
    </citation>
    <scope>NUCLEOTIDE SEQUENCE [LARGE SCALE GENOMIC DNA]</scope>
    <source>
        <strain evidence="9 10">CGMCC 1.05381</strain>
    </source>
</reference>
<protein>
    <submittedName>
        <fullName evidence="9">Purine-cytosine permease</fullName>
    </submittedName>
</protein>
<keyword evidence="10" id="KW-1185">Reference proteome</keyword>
<dbReference type="PIRSF" id="PIRSF002744">
    <property type="entry name" value="Pur-cyt_permease"/>
    <property type="match status" value="1"/>
</dbReference>
<dbReference type="Gene3D" id="1.10.4160.10">
    <property type="entry name" value="Hydantoin permease"/>
    <property type="match status" value="1"/>
</dbReference>
<dbReference type="PANTHER" id="PTHR31806">
    <property type="entry name" value="PURINE-CYTOSINE PERMEASE FCY2-RELATED"/>
    <property type="match status" value="1"/>
</dbReference>
<gene>
    <name evidence="9" type="ORF">SAMN06296378_1234</name>
</gene>
<dbReference type="RefSeq" id="WP_097060338.1">
    <property type="nucleotide sequence ID" value="NZ_BMLC01000001.1"/>
</dbReference>
<feature type="transmembrane region" description="Helical" evidence="8">
    <location>
        <begin position="118"/>
        <end position="138"/>
    </location>
</feature>
<feature type="transmembrane region" description="Helical" evidence="8">
    <location>
        <begin position="76"/>
        <end position="97"/>
    </location>
</feature>
<feature type="transmembrane region" description="Helical" evidence="8">
    <location>
        <begin position="190"/>
        <end position="208"/>
    </location>
</feature>
<dbReference type="PANTHER" id="PTHR31806:SF1">
    <property type="entry name" value="PURINE-CYTOSINE PERMEASE FCY2-RELATED"/>
    <property type="match status" value="1"/>
</dbReference>
<keyword evidence="6 7" id="KW-0472">Membrane</keyword>
<evidence type="ECO:0000313" key="10">
    <source>
        <dbReference type="Proteomes" id="UP000219440"/>
    </source>
</evidence>
<comment type="subcellular location">
    <subcellularLocation>
        <location evidence="1">Membrane</location>
        <topology evidence="1">Multi-pass membrane protein</topology>
    </subcellularLocation>
</comment>
<dbReference type="EMBL" id="OCST01000002">
    <property type="protein sequence ID" value="SOE61260.1"/>
    <property type="molecule type" value="Genomic_DNA"/>
</dbReference>
<sequence length="525" mass="55635">MTTTNATGKDAAATTLNPRPKVTEVEVHGIETIPDADRTSKPFDLFRIQFGGANTFATVLLGTFSIALGLSFWQAVAATVTGVVIGALFLMPMGLFGPKTGTNNAVSSGAHFGVRGRVVGSFLSLLTAIAFYSISVWVSGDAIVGALTRLVGIPDSAVLRTVIYAIIGAIVVVVVVYGYQFMLLVNKTAVIANTAMFLLAIVAFAGVFDPSYNPGPEQYALGSFWPTFILATLIVMSNPISFGAFLGDWSRYIPKNTPTRQLLGATLLGQLATLVPFLFGVVTATIVAGQTDYVVALIQASPLWYAVVLIVVAFIGGLSTGTTSLYGTGLDFSSVFPRFSRVQATLAIGAVAFVFILVGRLVFDLLGAVNAFVGAIIVTTLPWMIIMTIGYFVHRGHYDARELQVFNRGETGGKYWFAAGFNWRGLVAWIVAAVVGLLFANYPPVVIGPFANAAGGIDLSLIAAIVTAIVLYLAALLVFPEPSYTFGPKGPRLVGSRDSVAQKIVMDHGSEAARAAVRRQIRDHG</sequence>
<feature type="transmembrane region" description="Helical" evidence="8">
    <location>
        <begin position="48"/>
        <end position="70"/>
    </location>
</feature>
<feature type="transmembrane region" description="Helical" evidence="8">
    <location>
        <begin position="342"/>
        <end position="363"/>
    </location>
</feature>
<dbReference type="InterPro" id="IPR001248">
    <property type="entry name" value="Pur-cyt_permease"/>
</dbReference>
<dbReference type="InterPro" id="IPR026030">
    <property type="entry name" value="Pur-cyt_permease_Fcy2/21/22"/>
</dbReference>
<feature type="transmembrane region" description="Helical" evidence="8">
    <location>
        <begin position="228"/>
        <end position="246"/>
    </location>
</feature>
<evidence type="ECO:0000256" key="4">
    <source>
        <dbReference type="ARBA" id="ARBA00022692"/>
    </source>
</evidence>
<dbReference type="GO" id="GO:0022857">
    <property type="term" value="F:transmembrane transporter activity"/>
    <property type="evidence" value="ECO:0007669"/>
    <property type="project" value="InterPro"/>
</dbReference>
<feature type="transmembrane region" description="Helical" evidence="8">
    <location>
        <begin position="369"/>
        <end position="394"/>
    </location>
</feature>
<dbReference type="AlphaFoldDB" id="A0A2C8ZB42"/>
<comment type="similarity">
    <text evidence="2 7">Belongs to the purine-cytosine permease (2.A.39) family.</text>
</comment>
<dbReference type="Pfam" id="PF02133">
    <property type="entry name" value="Transp_cyt_pur"/>
    <property type="match status" value="1"/>
</dbReference>
<keyword evidence="5 8" id="KW-1133">Transmembrane helix</keyword>
<feature type="transmembrane region" description="Helical" evidence="8">
    <location>
        <begin position="158"/>
        <end position="178"/>
    </location>
</feature>